<protein>
    <submittedName>
        <fullName evidence="3">Probable non-F420 flavinoid oxidoreductase</fullName>
    </submittedName>
</protein>
<dbReference type="GO" id="GO:0016705">
    <property type="term" value="F:oxidoreductase activity, acting on paired donors, with incorporation or reduction of molecular oxygen"/>
    <property type="evidence" value="ECO:0007669"/>
    <property type="project" value="InterPro"/>
</dbReference>
<dbReference type="InterPro" id="IPR011251">
    <property type="entry name" value="Luciferase-like_dom"/>
</dbReference>
<dbReference type="AlphaFoldDB" id="A0A1H7P5F5"/>
<dbReference type="Pfam" id="PF00296">
    <property type="entry name" value="Bac_luciferase"/>
    <property type="match status" value="1"/>
</dbReference>
<dbReference type="SUPFAM" id="SSF51679">
    <property type="entry name" value="Bacterial luciferase-like"/>
    <property type="match status" value="1"/>
</dbReference>
<dbReference type="InterPro" id="IPR036661">
    <property type="entry name" value="Luciferase-like_sf"/>
</dbReference>
<keyword evidence="1" id="KW-0560">Oxidoreductase</keyword>
<dbReference type="InterPro" id="IPR019945">
    <property type="entry name" value="F420_G6P_DH-rel"/>
</dbReference>
<dbReference type="PANTHER" id="PTHR43244">
    <property type="match status" value="1"/>
</dbReference>
<proteinExistence type="predicted"/>
<dbReference type="OrthoDB" id="180193at2"/>
<evidence type="ECO:0000313" key="3">
    <source>
        <dbReference type="EMBL" id="SEL30826.1"/>
    </source>
</evidence>
<dbReference type="CDD" id="cd01097">
    <property type="entry name" value="Tetrahydromethanopterin_reductase"/>
    <property type="match status" value="1"/>
</dbReference>
<sequence length="326" mass="35653">MNGVPRLQAGYHASHEQFPPSELLGLVRKAEEAGFQAVLNSDHFHPWTEAQGQSGFVWSFMGAALAVTKLSMGAVNAPGQRYHPALIAQALGTLGEMFPGRAWVALGSGQFLNEAITGQGWPAKDQRNARLRECVDIMRALFRGETVTHRGLVTVEGAKLYTRPAQAPLLVGAAITPKTAEWVGGWADGLITTSRPPDALRQVVEAFRRGGGEGKPMFLKVQLSYAPDEARAREGALRQWGANIFPSAVLSDLRSPSHFEELTHTVQPHDLDGAVRISSSLQQHLDWLGEDVRLGFDRLYLHNVNREQAPFIEAFGEKVLPALQRG</sequence>
<reference evidence="4" key="1">
    <citation type="submission" date="2016-10" db="EMBL/GenBank/DDBJ databases">
        <authorList>
            <person name="Varghese N."/>
            <person name="Submissions S."/>
        </authorList>
    </citation>
    <scope>NUCLEOTIDE SEQUENCE [LARGE SCALE GENOMIC DNA]</scope>
    <source>
        <strain evidence="4">DSM 17044</strain>
    </source>
</reference>
<dbReference type="NCBIfam" id="TIGR03557">
    <property type="entry name" value="F420_G6P_family"/>
    <property type="match status" value="1"/>
</dbReference>
<gene>
    <name evidence="3" type="ORF">SAMN05444354_105179</name>
</gene>
<dbReference type="Gene3D" id="3.20.20.30">
    <property type="entry name" value="Luciferase-like domain"/>
    <property type="match status" value="1"/>
</dbReference>
<dbReference type="EMBL" id="FOAP01000005">
    <property type="protein sequence ID" value="SEL30826.1"/>
    <property type="molecule type" value="Genomic_DNA"/>
</dbReference>
<dbReference type="Proteomes" id="UP000182719">
    <property type="component" value="Unassembled WGS sequence"/>
</dbReference>
<dbReference type="InterPro" id="IPR023907">
    <property type="entry name" value="Non-F420_Flavin_OxRdtase"/>
</dbReference>
<keyword evidence="4" id="KW-1185">Reference proteome</keyword>
<dbReference type="PANTHER" id="PTHR43244:SF1">
    <property type="entry name" value="5,10-METHYLENETETRAHYDROMETHANOPTERIN REDUCTASE"/>
    <property type="match status" value="1"/>
</dbReference>
<accession>A0A1H7P5F5</accession>
<dbReference type="RefSeq" id="WP_075006508.1">
    <property type="nucleotide sequence ID" value="NZ_FOAP01000005.1"/>
</dbReference>
<evidence type="ECO:0000259" key="2">
    <source>
        <dbReference type="Pfam" id="PF00296"/>
    </source>
</evidence>
<organism evidence="3 4">
    <name type="scientific">Stigmatella aurantiaca</name>
    <dbReference type="NCBI Taxonomy" id="41"/>
    <lineage>
        <taxon>Bacteria</taxon>
        <taxon>Pseudomonadati</taxon>
        <taxon>Myxococcota</taxon>
        <taxon>Myxococcia</taxon>
        <taxon>Myxococcales</taxon>
        <taxon>Cystobacterineae</taxon>
        <taxon>Archangiaceae</taxon>
        <taxon>Stigmatella</taxon>
    </lineage>
</organism>
<dbReference type="InterPro" id="IPR050564">
    <property type="entry name" value="F420-G6PD/mer"/>
</dbReference>
<name>A0A1H7P5F5_STIAU</name>
<dbReference type="NCBIfam" id="TIGR03885">
    <property type="entry name" value="flavin_revert"/>
    <property type="match status" value="1"/>
</dbReference>
<evidence type="ECO:0000313" key="4">
    <source>
        <dbReference type="Proteomes" id="UP000182719"/>
    </source>
</evidence>
<feature type="domain" description="Luciferase-like" evidence="2">
    <location>
        <begin position="12"/>
        <end position="249"/>
    </location>
</feature>
<evidence type="ECO:0000256" key="1">
    <source>
        <dbReference type="ARBA" id="ARBA00023002"/>
    </source>
</evidence>